<proteinExistence type="predicted"/>
<feature type="compositionally biased region" description="Polar residues" evidence="5">
    <location>
        <begin position="406"/>
        <end position="415"/>
    </location>
</feature>
<keyword evidence="4 6" id="KW-0472">Membrane</keyword>
<dbReference type="AlphaFoldDB" id="A0A0C3QGI6"/>
<evidence type="ECO:0000256" key="3">
    <source>
        <dbReference type="ARBA" id="ARBA00022989"/>
    </source>
</evidence>
<dbReference type="InterPro" id="IPR008521">
    <property type="entry name" value="Mg_trans_NIPA"/>
</dbReference>
<feature type="transmembrane region" description="Helical" evidence="6">
    <location>
        <begin position="106"/>
        <end position="127"/>
    </location>
</feature>
<evidence type="ECO:0000256" key="1">
    <source>
        <dbReference type="ARBA" id="ARBA00004141"/>
    </source>
</evidence>
<dbReference type="Proteomes" id="UP000054248">
    <property type="component" value="Unassembled WGS sequence"/>
</dbReference>
<comment type="subcellular location">
    <subcellularLocation>
        <location evidence="1">Membrane</location>
        <topology evidence="1">Multi-pass membrane protein</topology>
    </subcellularLocation>
</comment>
<feature type="transmembrane region" description="Helical" evidence="6">
    <location>
        <begin position="363"/>
        <end position="382"/>
    </location>
</feature>
<gene>
    <name evidence="7" type="ORF">M407DRAFT_20285</name>
</gene>
<dbReference type="PANTHER" id="PTHR12570">
    <property type="match status" value="1"/>
</dbReference>
<feature type="region of interest" description="Disordered" evidence="5">
    <location>
        <begin position="387"/>
        <end position="565"/>
    </location>
</feature>
<feature type="transmembrane region" description="Helical" evidence="6">
    <location>
        <begin position="333"/>
        <end position="351"/>
    </location>
</feature>
<dbReference type="HOGENOM" id="CLU_033925_0_0_1"/>
<feature type="transmembrane region" description="Helical" evidence="6">
    <location>
        <begin position="75"/>
        <end position="94"/>
    </location>
</feature>
<evidence type="ECO:0000256" key="2">
    <source>
        <dbReference type="ARBA" id="ARBA00022692"/>
    </source>
</evidence>
<feature type="region of interest" description="Disordered" evidence="5">
    <location>
        <begin position="1"/>
        <end position="24"/>
    </location>
</feature>
<accession>A0A0C3QGI6</accession>
<keyword evidence="2 6" id="KW-0812">Transmembrane</keyword>
<feature type="compositionally biased region" description="Low complexity" evidence="5">
    <location>
        <begin position="9"/>
        <end position="24"/>
    </location>
</feature>
<dbReference type="Pfam" id="PF05653">
    <property type="entry name" value="Mg_trans_NIPA"/>
    <property type="match status" value="2"/>
</dbReference>
<evidence type="ECO:0000256" key="4">
    <source>
        <dbReference type="ARBA" id="ARBA00023136"/>
    </source>
</evidence>
<evidence type="ECO:0000313" key="8">
    <source>
        <dbReference type="Proteomes" id="UP000054248"/>
    </source>
</evidence>
<sequence length="565" mass="60281">MSATTSAASNVTLPSSTPSSVGTVTESGQNPVVAFLIGLAIILFSSILNAGGLNLTKLDHLRTSALPKSARKKDFLRPLWVLGMILYILSQLIGSTLALEYMRAEYVAPLGSTSLVFNFMFASLIGTPVTKWDIYGTVVVVAGVIGIVAFGSVNSGLHPDTDLDRLKTMWSRPGWLGYFVLMALGIIIVYIGTSQLDAIWVARGDLQALPTSRTAPPPVKADAGWWASTKGKLGQALHWTKEKLDNWTAAKDDKYVAWMLGIGWSCVGGALAGGCLIFAKAIVKLVSAYMSGHAPGSQFASPATIVTIILLAATAISQIVALNRGLKVYESTLVVPMFYGIYTASGFLNSLIFNDEVDAYKPWTLFCLFLSIVVLISGVVLLTHKKPEPKPAANPTGTGDDAHSMRTLTSPSKSQKAGPRVLGEDQSNWSIGAESESEAEGPSTPKKKANTLSVSPAAARLSPVQSLRESVRGVARRVSEASSIGLGLQVQKHSGEEGKGLMGGNDDDDDESPVSPRPVRQAWPERNASSSSLETPSQTKNLRTRSASIRSDDFGEWEDGNKSRR</sequence>
<feature type="transmembrane region" description="Helical" evidence="6">
    <location>
        <begin position="299"/>
        <end position="321"/>
    </location>
</feature>
<dbReference type="PANTHER" id="PTHR12570:SF82">
    <property type="entry name" value="NIPA-LIKE PROTEIN 3"/>
    <property type="match status" value="1"/>
</dbReference>
<feature type="transmembrane region" description="Helical" evidence="6">
    <location>
        <begin position="32"/>
        <end position="55"/>
    </location>
</feature>
<dbReference type="InterPro" id="IPR037185">
    <property type="entry name" value="EmrE-like"/>
</dbReference>
<feature type="transmembrane region" description="Helical" evidence="6">
    <location>
        <begin position="255"/>
        <end position="279"/>
    </location>
</feature>
<evidence type="ECO:0000256" key="6">
    <source>
        <dbReference type="SAM" id="Phobius"/>
    </source>
</evidence>
<feature type="transmembrane region" description="Helical" evidence="6">
    <location>
        <begin position="134"/>
        <end position="155"/>
    </location>
</feature>
<name>A0A0C3QGI6_9AGAM</name>
<keyword evidence="8" id="KW-1185">Reference proteome</keyword>
<protein>
    <submittedName>
        <fullName evidence="7">Uncharacterized protein</fullName>
    </submittedName>
</protein>
<feature type="compositionally biased region" description="Polar residues" evidence="5">
    <location>
        <begin position="527"/>
        <end position="549"/>
    </location>
</feature>
<dbReference type="GO" id="GO:0016020">
    <property type="term" value="C:membrane"/>
    <property type="evidence" value="ECO:0007669"/>
    <property type="project" value="UniProtKB-SubCell"/>
</dbReference>
<dbReference type="STRING" id="1051891.A0A0C3QGI6"/>
<reference evidence="8" key="2">
    <citation type="submission" date="2015-01" db="EMBL/GenBank/DDBJ databases">
        <title>Evolutionary Origins and Diversification of the Mycorrhizal Mutualists.</title>
        <authorList>
            <consortium name="DOE Joint Genome Institute"/>
            <consortium name="Mycorrhizal Genomics Consortium"/>
            <person name="Kohler A."/>
            <person name="Kuo A."/>
            <person name="Nagy L.G."/>
            <person name="Floudas D."/>
            <person name="Copeland A."/>
            <person name="Barry K.W."/>
            <person name="Cichocki N."/>
            <person name="Veneault-Fourrey C."/>
            <person name="LaButti K."/>
            <person name="Lindquist E.A."/>
            <person name="Lipzen A."/>
            <person name="Lundell T."/>
            <person name="Morin E."/>
            <person name="Murat C."/>
            <person name="Riley R."/>
            <person name="Ohm R."/>
            <person name="Sun H."/>
            <person name="Tunlid A."/>
            <person name="Henrissat B."/>
            <person name="Grigoriev I.V."/>
            <person name="Hibbett D.S."/>
            <person name="Martin F."/>
        </authorList>
    </citation>
    <scope>NUCLEOTIDE SEQUENCE [LARGE SCALE GENOMIC DNA]</scope>
    <source>
        <strain evidence="8">MUT 4182</strain>
    </source>
</reference>
<dbReference type="GO" id="GO:0015095">
    <property type="term" value="F:magnesium ion transmembrane transporter activity"/>
    <property type="evidence" value="ECO:0007669"/>
    <property type="project" value="InterPro"/>
</dbReference>
<reference evidence="7 8" key="1">
    <citation type="submission" date="2014-04" db="EMBL/GenBank/DDBJ databases">
        <authorList>
            <consortium name="DOE Joint Genome Institute"/>
            <person name="Kuo A."/>
            <person name="Girlanda M."/>
            <person name="Perotto S."/>
            <person name="Kohler A."/>
            <person name="Nagy L.G."/>
            <person name="Floudas D."/>
            <person name="Copeland A."/>
            <person name="Barry K.W."/>
            <person name="Cichocki N."/>
            <person name="Veneault-Fourrey C."/>
            <person name="LaButti K."/>
            <person name="Lindquist E.A."/>
            <person name="Lipzen A."/>
            <person name="Lundell T."/>
            <person name="Morin E."/>
            <person name="Murat C."/>
            <person name="Sun H."/>
            <person name="Tunlid A."/>
            <person name="Henrissat B."/>
            <person name="Grigoriev I.V."/>
            <person name="Hibbett D.S."/>
            <person name="Martin F."/>
            <person name="Nordberg H.P."/>
            <person name="Cantor M.N."/>
            <person name="Hua S.X."/>
        </authorList>
    </citation>
    <scope>NUCLEOTIDE SEQUENCE [LARGE SCALE GENOMIC DNA]</scope>
    <source>
        <strain evidence="7 8">MUT 4182</strain>
    </source>
</reference>
<dbReference type="SUPFAM" id="SSF103481">
    <property type="entry name" value="Multidrug resistance efflux transporter EmrE"/>
    <property type="match status" value="1"/>
</dbReference>
<keyword evidence="3 6" id="KW-1133">Transmembrane helix</keyword>
<organism evidence="7 8">
    <name type="scientific">Tulasnella calospora MUT 4182</name>
    <dbReference type="NCBI Taxonomy" id="1051891"/>
    <lineage>
        <taxon>Eukaryota</taxon>
        <taxon>Fungi</taxon>
        <taxon>Dikarya</taxon>
        <taxon>Basidiomycota</taxon>
        <taxon>Agaricomycotina</taxon>
        <taxon>Agaricomycetes</taxon>
        <taxon>Cantharellales</taxon>
        <taxon>Tulasnellaceae</taxon>
        <taxon>Tulasnella</taxon>
    </lineage>
</organism>
<feature type="transmembrane region" description="Helical" evidence="6">
    <location>
        <begin position="175"/>
        <end position="193"/>
    </location>
</feature>
<evidence type="ECO:0000256" key="5">
    <source>
        <dbReference type="SAM" id="MobiDB-lite"/>
    </source>
</evidence>
<evidence type="ECO:0000313" key="7">
    <source>
        <dbReference type="EMBL" id="KIO30760.1"/>
    </source>
</evidence>
<dbReference type="OrthoDB" id="165382at2759"/>
<dbReference type="EMBL" id="KN822969">
    <property type="protein sequence ID" value="KIO30760.1"/>
    <property type="molecule type" value="Genomic_DNA"/>
</dbReference>